<feature type="signal peptide" evidence="1">
    <location>
        <begin position="1"/>
        <end position="19"/>
    </location>
</feature>
<comment type="caution">
    <text evidence="2">The sequence shown here is derived from an EMBL/GenBank/DDBJ whole genome shotgun (WGS) entry which is preliminary data.</text>
</comment>
<evidence type="ECO:0000313" key="2">
    <source>
        <dbReference type="EMBL" id="TRM60594.1"/>
    </source>
</evidence>
<dbReference type="OrthoDB" id="2310204at2759"/>
<dbReference type="AlphaFoldDB" id="A0A550C722"/>
<dbReference type="EMBL" id="VDMD01000021">
    <property type="protein sequence ID" value="TRM60594.1"/>
    <property type="molecule type" value="Genomic_DNA"/>
</dbReference>
<name>A0A550C722_9AGAR</name>
<accession>A0A550C722</accession>
<keyword evidence="1" id="KW-0732">Signal</keyword>
<sequence length="290" mass="31406">MTAKTILFLALCTPQLATAFDIRSPFSFLWSASRRDDGDGYYDPNDHGGSMLTEVDGTYPEGLGEPLNMIVSGSSDAEVLVDQETDGGFRNYWLSIGFGAECLGQRDALQQRANLGDGKGSVNQSSVLRWDYGDPQLGTCTETIQGGNHFRYWVQNGDDQNSGAYFMACSYEMPLEKHHDIVPNGYNIGRDEIVGNITRSAVPTLNLTDSATVPYSTDIKYVSGLLSNTSDGVNHYSTVEENGRPAIDGLVAVMTVRIVERPASDAASLTIPWTLPTISAIVVSLLAICL</sequence>
<protein>
    <submittedName>
        <fullName evidence="2">Uncharacterized protein</fullName>
    </submittedName>
</protein>
<evidence type="ECO:0000256" key="1">
    <source>
        <dbReference type="SAM" id="SignalP"/>
    </source>
</evidence>
<keyword evidence="3" id="KW-1185">Reference proteome</keyword>
<evidence type="ECO:0000313" key="3">
    <source>
        <dbReference type="Proteomes" id="UP000320762"/>
    </source>
</evidence>
<gene>
    <name evidence="2" type="ORF">BD626DRAFT_504589</name>
</gene>
<dbReference type="Proteomes" id="UP000320762">
    <property type="component" value="Unassembled WGS sequence"/>
</dbReference>
<dbReference type="STRING" id="97359.A0A550C722"/>
<proteinExistence type="predicted"/>
<organism evidence="2 3">
    <name type="scientific">Schizophyllum amplum</name>
    <dbReference type="NCBI Taxonomy" id="97359"/>
    <lineage>
        <taxon>Eukaryota</taxon>
        <taxon>Fungi</taxon>
        <taxon>Dikarya</taxon>
        <taxon>Basidiomycota</taxon>
        <taxon>Agaricomycotina</taxon>
        <taxon>Agaricomycetes</taxon>
        <taxon>Agaricomycetidae</taxon>
        <taxon>Agaricales</taxon>
        <taxon>Schizophyllaceae</taxon>
        <taxon>Schizophyllum</taxon>
    </lineage>
</organism>
<reference evidence="2 3" key="1">
    <citation type="journal article" date="2019" name="New Phytol.">
        <title>Comparative genomics reveals unique wood-decay strategies and fruiting body development in the Schizophyllaceae.</title>
        <authorList>
            <person name="Almasi E."/>
            <person name="Sahu N."/>
            <person name="Krizsan K."/>
            <person name="Balint B."/>
            <person name="Kovacs G.M."/>
            <person name="Kiss B."/>
            <person name="Cseklye J."/>
            <person name="Drula E."/>
            <person name="Henrissat B."/>
            <person name="Nagy I."/>
            <person name="Chovatia M."/>
            <person name="Adam C."/>
            <person name="LaButti K."/>
            <person name="Lipzen A."/>
            <person name="Riley R."/>
            <person name="Grigoriev I.V."/>
            <person name="Nagy L.G."/>
        </authorList>
    </citation>
    <scope>NUCLEOTIDE SEQUENCE [LARGE SCALE GENOMIC DNA]</scope>
    <source>
        <strain evidence="2 3">NL-1724</strain>
    </source>
</reference>
<feature type="chain" id="PRO_5022020262" evidence="1">
    <location>
        <begin position="20"/>
        <end position="290"/>
    </location>
</feature>